<dbReference type="RefSeq" id="WP_344437133.1">
    <property type="nucleotide sequence ID" value="NZ_BAAASL010000017.1"/>
</dbReference>
<sequence length="527" mass="56490">MDFRHTTSARLRRILTHGLVTTTALAAVTAVAAPQAALAAPADAVSSAAGIGTTDTQRVDAAAVVRLDPTPDVLLLSDEDFIHALWQKARDAGESLEAVRLAAEEAMVSSSAEDQVRFITTGIHEAYAVDKQREKDRADADRAARLAKSQALIAVGIPSTPELLALSDDNFIRAVMKHEAAGPEVRAAAAAALAGDAAAWQAFITNGAREAHQRDVANELKELEQKNREEAQRRAELAARKNAAALFGLTPSDAVLSLGDDNFIRELLRSVPADAQGTELYAAAQKAVLSPDPAVWKEFIHTGAEQAYKRDDEARRKKIAEVNRRRALAVQAAAEKTGMNPWLVAQAKKALAGSDEAVAAFLKDEAQYRAKRQSLTPASGKPAGFHVRQSSPDGGEVFLAPVDPKGKQADREDATWVVVPSLNAQPGCYSFESVRKPGYYLALKDLRVRLMADDTGAAFRKDATWCPRKGLAGAGTSFESASQKGRFLRSSWGDLYAASGKGGKNRYDAEKDFAQDATWKISAPLAP</sequence>
<feature type="chain" id="PRO_5046414438" description="Alpha-L-arabinofuranosidase B arabinose-binding domain-containing protein" evidence="2">
    <location>
        <begin position="27"/>
        <end position="527"/>
    </location>
</feature>
<keyword evidence="5" id="KW-1185">Reference proteome</keyword>
<dbReference type="InterPro" id="IPR007934">
    <property type="entry name" value="AbfB_ABD"/>
</dbReference>
<dbReference type="InterPro" id="IPR036195">
    <property type="entry name" value="AbfB_ABD_sf"/>
</dbReference>
<evidence type="ECO:0000256" key="1">
    <source>
        <dbReference type="SAM" id="Coils"/>
    </source>
</evidence>
<dbReference type="Proteomes" id="UP001500886">
    <property type="component" value="Unassembled WGS sequence"/>
</dbReference>
<evidence type="ECO:0000256" key="2">
    <source>
        <dbReference type="SAM" id="SignalP"/>
    </source>
</evidence>
<dbReference type="Pfam" id="PF05270">
    <property type="entry name" value="AbfB"/>
    <property type="match status" value="1"/>
</dbReference>
<dbReference type="SUPFAM" id="SSF110221">
    <property type="entry name" value="AbfB domain"/>
    <property type="match status" value="1"/>
</dbReference>
<organism evidence="4 5">
    <name type="scientific">Streptomyces luteosporeus</name>
    <dbReference type="NCBI Taxonomy" id="173856"/>
    <lineage>
        <taxon>Bacteria</taxon>
        <taxon>Bacillati</taxon>
        <taxon>Actinomycetota</taxon>
        <taxon>Actinomycetes</taxon>
        <taxon>Kitasatosporales</taxon>
        <taxon>Streptomycetaceae</taxon>
        <taxon>Streptomyces</taxon>
    </lineage>
</organism>
<comment type="caution">
    <text evidence="4">The sequence shown here is derived from an EMBL/GenBank/DDBJ whole genome shotgun (WGS) entry which is preliminary data.</text>
</comment>
<keyword evidence="1" id="KW-0175">Coiled coil</keyword>
<name>A0ABP6GCJ9_9ACTN</name>
<evidence type="ECO:0000313" key="5">
    <source>
        <dbReference type="Proteomes" id="UP001500886"/>
    </source>
</evidence>
<evidence type="ECO:0000259" key="3">
    <source>
        <dbReference type="Pfam" id="PF05270"/>
    </source>
</evidence>
<feature type="coiled-coil region" evidence="1">
    <location>
        <begin position="209"/>
        <end position="241"/>
    </location>
</feature>
<dbReference type="Gene3D" id="2.80.10.50">
    <property type="match status" value="1"/>
</dbReference>
<reference evidence="5" key="1">
    <citation type="journal article" date="2019" name="Int. J. Syst. Evol. Microbiol.">
        <title>The Global Catalogue of Microorganisms (GCM) 10K type strain sequencing project: providing services to taxonomists for standard genome sequencing and annotation.</title>
        <authorList>
            <consortium name="The Broad Institute Genomics Platform"/>
            <consortium name="The Broad Institute Genome Sequencing Center for Infectious Disease"/>
            <person name="Wu L."/>
            <person name="Ma J."/>
        </authorList>
    </citation>
    <scope>NUCLEOTIDE SEQUENCE [LARGE SCALE GENOMIC DNA]</scope>
    <source>
        <strain evidence="5">JCM 4542</strain>
    </source>
</reference>
<dbReference type="EMBL" id="BAAASL010000017">
    <property type="protein sequence ID" value="GAA2721277.1"/>
    <property type="molecule type" value="Genomic_DNA"/>
</dbReference>
<dbReference type="InterPro" id="IPR005506">
    <property type="entry name" value="DUF312_ALF"/>
</dbReference>
<protein>
    <recommendedName>
        <fullName evidence="3">Alpha-L-arabinofuranosidase B arabinose-binding domain-containing protein</fullName>
    </recommendedName>
</protein>
<accession>A0ABP6GCJ9</accession>
<proteinExistence type="predicted"/>
<feature type="signal peptide" evidence="2">
    <location>
        <begin position="1"/>
        <end position="26"/>
    </location>
</feature>
<keyword evidence="2" id="KW-0732">Signal</keyword>
<gene>
    <name evidence="4" type="ORF">GCM10010315_43650</name>
</gene>
<evidence type="ECO:0000313" key="4">
    <source>
        <dbReference type="EMBL" id="GAA2721277.1"/>
    </source>
</evidence>
<feature type="domain" description="Alpha-L-arabinofuranosidase B arabinose-binding" evidence="3">
    <location>
        <begin position="398"/>
        <end position="521"/>
    </location>
</feature>
<dbReference type="Pfam" id="PF03752">
    <property type="entry name" value="ALF"/>
    <property type="match status" value="1"/>
</dbReference>